<evidence type="ECO:0000256" key="15">
    <source>
        <dbReference type="SAM" id="MobiDB-lite"/>
    </source>
</evidence>
<dbReference type="InterPro" id="IPR011701">
    <property type="entry name" value="MFS"/>
</dbReference>
<dbReference type="SUPFAM" id="SSF103473">
    <property type="entry name" value="MFS general substrate transporter"/>
    <property type="match status" value="1"/>
</dbReference>
<evidence type="ECO:0000256" key="13">
    <source>
        <dbReference type="ARBA" id="ARBA00049047"/>
    </source>
</evidence>
<feature type="transmembrane region" description="Helical" evidence="16">
    <location>
        <begin position="51"/>
        <end position="70"/>
    </location>
</feature>
<dbReference type="InterPro" id="IPR001926">
    <property type="entry name" value="TrpB-like_PALP"/>
</dbReference>
<dbReference type="HAMAP" id="MF_00131">
    <property type="entry name" value="Trp_synth_alpha"/>
    <property type="match status" value="1"/>
</dbReference>
<feature type="transmembrane region" description="Helical" evidence="16">
    <location>
        <begin position="119"/>
        <end position="137"/>
    </location>
</feature>
<feature type="transmembrane region" description="Helical" evidence="16">
    <location>
        <begin position="212"/>
        <end position="230"/>
    </location>
</feature>
<dbReference type="HAMAP" id="MF_00133">
    <property type="entry name" value="Trp_synth_beta"/>
    <property type="match status" value="1"/>
</dbReference>
<feature type="transmembrane region" description="Helical" evidence="16">
    <location>
        <begin position="440"/>
        <end position="461"/>
    </location>
</feature>
<evidence type="ECO:0000256" key="2">
    <source>
        <dbReference type="ARBA" id="ARBA00004141"/>
    </source>
</evidence>
<organism evidence="18 19">
    <name type="scientific">Penicillium polonicum</name>
    <dbReference type="NCBI Taxonomy" id="60169"/>
    <lineage>
        <taxon>Eukaryota</taxon>
        <taxon>Fungi</taxon>
        <taxon>Dikarya</taxon>
        <taxon>Ascomycota</taxon>
        <taxon>Pezizomycotina</taxon>
        <taxon>Eurotiomycetes</taxon>
        <taxon>Eurotiomycetidae</taxon>
        <taxon>Eurotiales</taxon>
        <taxon>Aspergillaceae</taxon>
        <taxon>Penicillium</taxon>
    </lineage>
</organism>
<evidence type="ECO:0000256" key="5">
    <source>
        <dbReference type="ARBA" id="ARBA00006095"/>
    </source>
</evidence>
<keyword evidence="12 14" id="KW-0456">Lyase</keyword>
<dbReference type="FunFam" id="3.40.50.1100:FF:000004">
    <property type="entry name" value="Tryptophan synthase beta chain"/>
    <property type="match status" value="1"/>
</dbReference>
<keyword evidence="10 14" id="KW-0663">Pyridoxal phosphate</keyword>
<dbReference type="PROSITE" id="PS00168">
    <property type="entry name" value="TRP_SYNTHASE_BETA"/>
    <property type="match status" value="1"/>
</dbReference>
<feature type="transmembrane region" description="Helical" evidence="16">
    <location>
        <begin position="402"/>
        <end position="428"/>
    </location>
</feature>
<feature type="transmembrane region" description="Helical" evidence="16">
    <location>
        <begin position="331"/>
        <end position="351"/>
    </location>
</feature>
<reference evidence="19" key="1">
    <citation type="journal article" date="2017" name="Nat. Microbiol.">
        <title>Global analysis of biosynthetic gene clusters reveals vast potential of secondary metabolite production in Penicillium species.</title>
        <authorList>
            <person name="Nielsen J.C."/>
            <person name="Grijseels S."/>
            <person name="Prigent S."/>
            <person name="Ji B."/>
            <person name="Dainat J."/>
            <person name="Nielsen K.F."/>
            <person name="Frisvad J.C."/>
            <person name="Workman M."/>
            <person name="Nielsen J."/>
        </authorList>
    </citation>
    <scope>NUCLEOTIDE SEQUENCE [LARGE SCALE GENOMIC DNA]</scope>
    <source>
        <strain evidence="19">IBT 4502</strain>
    </source>
</reference>
<dbReference type="InterPro" id="IPR011060">
    <property type="entry name" value="RibuloseP-bd_barrel"/>
</dbReference>
<dbReference type="EMBL" id="MDYM01000006">
    <property type="protein sequence ID" value="OQD65308.1"/>
    <property type="molecule type" value="Genomic_DNA"/>
</dbReference>
<keyword evidence="11 14" id="KW-0057">Aromatic amino acid biosynthesis</keyword>
<dbReference type="InterPro" id="IPR036052">
    <property type="entry name" value="TrpB-like_PALP_sf"/>
</dbReference>
<dbReference type="GO" id="GO:0005737">
    <property type="term" value="C:cytoplasm"/>
    <property type="evidence" value="ECO:0007669"/>
    <property type="project" value="TreeGrafter"/>
</dbReference>
<gene>
    <name evidence="18" type="ORF">PENPOL_c006G05727</name>
</gene>
<dbReference type="STRING" id="60169.A0A1V6NKP2"/>
<comment type="caution">
    <text evidence="18">The sequence shown here is derived from an EMBL/GenBank/DDBJ whole genome shotgun (WGS) entry which is preliminary data.</text>
</comment>
<dbReference type="Proteomes" id="UP000191408">
    <property type="component" value="Unassembled WGS sequence"/>
</dbReference>
<evidence type="ECO:0000256" key="11">
    <source>
        <dbReference type="ARBA" id="ARBA00023141"/>
    </source>
</evidence>
<dbReference type="GO" id="GO:0004834">
    <property type="term" value="F:tryptophan synthase activity"/>
    <property type="evidence" value="ECO:0007669"/>
    <property type="project" value="UniProtKB-EC"/>
</dbReference>
<accession>A0A1V6NKP2</accession>
<dbReference type="Gene3D" id="3.20.20.70">
    <property type="entry name" value="Aldolase class I"/>
    <property type="match status" value="1"/>
</dbReference>
<comment type="similarity">
    <text evidence="4">In the C-terminal section; belongs to the TrpB family.</text>
</comment>
<dbReference type="CDD" id="cd04724">
    <property type="entry name" value="Tryptophan_synthase_alpha"/>
    <property type="match status" value="1"/>
</dbReference>
<evidence type="ECO:0000256" key="6">
    <source>
        <dbReference type="ARBA" id="ARBA00012043"/>
    </source>
</evidence>
<keyword evidence="16" id="KW-0472">Membrane</keyword>
<dbReference type="InterPro" id="IPR036259">
    <property type="entry name" value="MFS_trans_sf"/>
</dbReference>
<feature type="transmembrane region" description="Helical" evidence="16">
    <location>
        <begin position="143"/>
        <end position="163"/>
    </location>
</feature>
<evidence type="ECO:0000256" key="3">
    <source>
        <dbReference type="ARBA" id="ARBA00004733"/>
    </source>
</evidence>
<dbReference type="InterPro" id="IPR013785">
    <property type="entry name" value="Aldolase_TIM"/>
</dbReference>
<feature type="domain" description="Major facilitator superfamily (MFS) profile" evidence="17">
    <location>
        <begin position="53"/>
        <end position="492"/>
    </location>
</feature>
<evidence type="ECO:0000256" key="10">
    <source>
        <dbReference type="ARBA" id="ARBA00022898"/>
    </source>
</evidence>
<dbReference type="PANTHER" id="PTHR48077">
    <property type="entry name" value="TRYPTOPHAN SYNTHASE-RELATED"/>
    <property type="match status" value="1"/>
</dbReference>
<dbReference type="NCBIfam" id="TIGR00263">
    <property type="entry name" value="trpB"/>
    <property type="match status" value="1"/>
</dbReference>
<feature type="transmembrane region" description="Helical" evidence="16">
    <location>
        <begin position="184"/>
        <end position="206"/>
    </location>
</feature>
<evidence type="ECO:0000256" key="8">
    <source>
        <dbReference type="ARBA" id="ARBA00022605"/>
    </source>
</evidence>
<dbReference type="Pfam" id="PF07690">
    <property type="entry name" value="MFS_1"/>
    <property type="match status" value="1"/>
</dbReference>
<dbReference type="PROSITE" id="PS50850">
    <property type="entry name" value="MFS"/>
    <property type="match status" value="1"/>
</dbReference>
<dbReference type="SUPFAM" id="SSF53686">
    <property type="entry name" value="Tryptophan synthase beta subunit-like PLP-dependent enzymes"/>
    <property type="match status" value="1"/>
</dbReference>
<dbReference type="GO" id="GO:0022857">
    <property type="term" value="F:transmembrane transporter activity"/>
    <property type="evidence" value="ECO:0007669"/>
    <property type="project" value="InterPro"/>
</dbReference>
<dbReference type="Pfam" id="PF00290">
    <property type="entry name" value="Trp_syntA"/>
    <property type="match status" value="1"/>
</dbReference>
<keyword evidence="19" id="KW-1185">Reference proteome</keyword>
<sequence length="1223" mass="133474">MDHKEAKEDEDEASPPFLPPVEKHHTAHLVLVPRPSTEPRDPLNWPSTRKYVLLAVLCLASFSGAIAPLSGQLNLADQEKLYNKTKLEESYANSAALAGMAAGPFFFAPISHMLGRSSVIFWCVLFTLVCQIWGAVMTDPGNYIAYVISRLFAGFFGAVPTVLGPRIVTDMFFLHQRGRAFTALHMAFLFGTIAGPTFSGFVSAHSFFPVEFWWTVGLLGLTLICCFCFLEETGFDRECFERNPDVPAGILANRFATFFFGQRVVLPTTWKETVKVGITPFLIGMCPVTIIMGIFTLISFGFYVGVNALTPVWLQKPISEGGYGFSLEQNAAFTFCHWIGIIVVQFYGHYLNDRLPLALARRYNGGVWKPEYRLHVLWLPSLVINPIGLGIFGAALQYHLHYMVLALAVFIVTVGSLASVPVTVNYVVECFTRYPAEAGIVIGAYRIVYGLTISFYINPWVEAVDVGWVYGMMAFFAVFSYMFVMLLMWKGHAIRNIQFSSLGSSEEGEQLVVYHNMEVIKEAFAKCKAKNRVALITYVTAGYPTVSETPDIMMSMQAGGADIIELGIPFAGRPMTESPIIQQANAKALENGVQLSYILHMVNSARKRGLAIPVLLVGYYNPVCEYPYGEDKLLRDCNAAGVDGLIIIDLPPEDTVRFHDLCKSKGLSYIPLVAPSTPNVHMGMPCNITDSFTCIVSRMGVSETHEKPYGHAEDLLHVLDCTGNSVPVAVGFGIDTRQDFIDISRVAEGVIIGYPIIYLLGNAAPGTGAQKVKEYCLRVAGRTEDQIMIPERRKQVNQPMSSTTVYLSYDGAGDTPEDTNTATSLRDTNTSLANFYCQYIPESLMEGLAELENSFNAANADPSFWAEIDSYAAYANRPSPLHLAPRLSAYAGGAHIWLKREDLNHTGSHKINNALGQILLARRLGKTSIIAETGVGQHGVATATLCAQFGMKCTIFMGSEDFQRETATVMHMRILGAEVTPVDAEYSGGKGTIRDAINEAFRVWAMELQTTHFVIGSTFGPHPYPTIVRTFQAVIGTETRAQFTAMNGGRLPDAVVACVGGGSNAVGLFYPFLGDSSVSLVGVDGRGGCMAGPSDESIGIVHGLPTYLPWHEEREDTEDDITHYVSAGLDYPGIGPELASWKESGRAKISAATDAEVLMAFSLLSQREGVIPALESSHAVAGAVRVAKELGPGHNVVVCLSGRGDKDVETVAHIMSNLRVDDA</sequence>
<dbReference type="NCBIfam" id="TIGR00262">
    <property type="entry name" value="trpA"/>
    <property type="match status" value="1"/>
</dbReference>
<comment type="similarity">
    <text evidence="5">In the N-terminal section; belongs to the TrpA family.</text>
</comment>
<evidence type="ECO:0000256" key="14">
    <source>
        <dbReference type="RuleBase" id="RU003663"/>
    </source>
</evidence>
<feature type="transmembrane region" description="Helical" evidence="16">
    <location>
        <begin position="372"/>
        <end position="396"/>
    </location>
</feature>
<evidence type="ECO:0000313" key="18">
    <source>
        <dbReference type="EMBL" id="OQD65308.1"/>
    </source>
</evidence>
<evidence type="ECO:0000256" key="12">
    <source>
        <dbReference type="ARBA" id="ARBA00023239"/>
    </source>
</evidence>
<evidence type="ECO:0000256" key="9">
    <source>
        <dbReference type="ARBA" id="ARBA00022822"/>
    </source>
</evidence>
<keyword evidence="16" id="KW-0812">Transmembrane</keyword>
<evidence type="ECO:0000256" key="16">
    <source>
        <dbReference type="SAM" id="Phobius"/>
    </source>
</evidence>
<dbReference type="Gene3D" id="3.40.50.1100">
    <property type="match status" value="2"/>
</dbReference>
<dbReference type="AlphaFoldDB" id="A0A1V6NKP2"/>
<keyword evidence="9 14" id="KW-0822">Tryptophan biosynthesis</keyword>
<feature type="transmembrane region" description="Helical" evidence="16">
    <location>
        <begin position="467"/>
        <end position="489"/>
    </location>
</feature>
<dbReference type="OrthoDB" id="10050244at2759"/>
<dbReference type="GO" id="GO:0016020">
    <property type="term" value="C:membrane"/>
    <property type="evidence" value="ECO:0007669"/>
    <property type="project" value="UniProtKB-SubCell"/>
</dbReference>
<feature type="region of interest" description="Disordered" evidence="15">
    <location>
        <begin position="1"/>
        <end position="21"/>
    </location>
</feature>
<dbReference type="Pfam" id="PF00291">
    <property type="entry name" value="PALP"/>
    <property type="match status" value="1"/>
</dbReference>
<comment type="cofactor">
    <cofactor evidence="1 14">
        <name>pyridoxal 5'-phosphate</name>
        <dbReference type="ChEBI" id="CHEBI:597326"/>
    </cofactor>
</comment>
<proteinExistence type="inferred from homology"/>
<dbReference type="InterPro" id="IPR006653">
    <property type="entry name" value="Trp_synth_b_CS"/>
</dbReference>
<comment type="pathway">
    <text evidence="3 14">Amino-acid biosynthesis; L-tryptophan biosynthesis; L-tryptophan from chorismate: step 5/5.</text>
</comment>
<dbReference type="UniPathway" id="UPA00035">
    <property type="reaction ID" value="UER00044"/>
</dbReference>
<evidence type="ECO:0000256" key="4">
    <source>
        <dbReference type="ARBA" id="ARBA00005761"/>
    </source>
</evidence>
<keyword evidence="16" id="KW-1133">Transmembrane helix</keyword>
<protein>
    <recommendedName>
        <fullName evidence="7 14">Tryptophan synthase</fullName>
        <ecNumber evidence="6 14">4.2.1.20</ecNumber>
    </recommendedName>
</protein>
<evidence type="ECO:0000256" key="7">
    <source>
        <dbReference type="ARBA" id="ARBA00018724"/>
    </source>
</evidence>
<keyword evidence="8 14" id="KW-0028">Amino-acid biosynthesis</keyword>
<dbReference type="InterPro" id="IPR023026">
    <property type="entry name" value="Trp_synth_beta/beta-like"/>
</dbReference>
<comment type="catalytic activity">
    <reaction evidence="13 14">
        <text>(1S,2R)-1-C-(indol-3-yl)glycerol 3-phosphate + L-serine = D-glyceraldehyde 3-phosphate + L-tryptophan + H2O</text>
        <dbReference type="Rhea" id="RHEA:10532"/>
        <dbReference type="ChEBI" id="CHEBI:15377"/>
        <dbReference type="ChEBI" id="CHEBI:33384"/>
        <dbReference type="ChEBI" id="CHEBI:57912"/>
        <dbReference type="ChEBI" id="CHEBI:58866"/>
        <dbReference type="ChEBI" id="CHEBI:59776"/>
        <dbReference type="EC" id="4.2.1.20"/>
    </reaction>
</comment>
<dbReference type="InterPro" id="IPR020846">
    <property type="entry name" value="MFS_dom"/>
</dbReference>
<dbReference type="InterPro" id="IPR002028">
    <property type="entry name" value="Trp_synthase_suA"/>
</dbReference>
<evidence type="ECO:0000259" key="17">
    <source>
        <dbReference type="PROSITE" id="PS50850"/>
    </source>
</evidence>
<dbReference type="Gene3D" id="1.20.1250.20">
    <property type="entry name" value="MFS general substrate transporter like domains"/>
    <property type="match status" value="1"/>
</dbReference>
<feature type="transmembrane region" description="Helical" evidence="16">
    <location>
        <begin position="281"/>
        <end position="304"/>
    </location>
</feature>
<dbReference type="EC" id="4.2.1.20" evidence="6 14"/>
<evidence type="ECO:0000256" key="1">
    <source>
        <dbReference type="ARBA" id="ARBA00001933"/>
    </source>
</evidence>
<dbReference type="SUPFAM" id="SSF51366">
    <property type="entry name" value="Ribulose-phoshate binding barrel"/>
    <property type="match status" value="1"/>
</dbReference>
<feature type="transmembrane region" description="Helical" evidence="16">
    <location>
        <begin position="90"/>
        <end position="107"/>
    </location>
</feature>
<name>A0A1V6NKP2_PENPO</name>
<comment type="subcellular location">
    <subcellularLocation>
        <location evidence="2">Membrane</location>
        <topology evidence="2">Multi-pass membrane protein</topology>
    </subcellularLocation>
</comment>
<dbReference type="InterPro" id="IPR006654">
    <property type="entry name" value="Trp_synth_beta"/>
</dbReference>
<dbReference type="CDD" id="cd06446">
    <property type="entry name" value="Trp-synth_B"/>
    <property type="match status" value="1"/>
</dbReference>
<dbReference type="PANTHER" id="PTHR48077:SF2">
    <property type="entry name" value="TRYPTOPHAN SYNTHASE"/>
    <property type="match status" value="1"/>
</dbReference>
<evidence type="ECO:0000313" key="19">
    <source>
        <dbReference type="Proteomes" id="UP000191408"/>
    </source>
</evidence>